<dbReference type="EMBL" id="NBSK02000001">
    <property type="protein sequence ID" value="KAJ0227671.1"/>
    <property type="molecule type" value="Genomic_DNA"/>
</dbReference>
<gene>
    <name evidence="6" type="ORF">LSAT_V11C100048220</name>
</gene>
<comment type="cofactor">
    <cofactor evidence="1">
        <name>Mg(2+)</name>
        <dbReference type="ChEBI" id="CHEBI:18420"/>
    </cofactor>
</comment>
<keyword evidence="7" id="KW-1185">Reference proteome</keyword>
<reference evidence="6 7" key="1">
    <citation type="journal article" date="2017" name="Nat. Commun.">
        <title>Genome assembly with in vitro proximity ligation data and whole-genome triplication in lettuce.</title>
        <authorList>
            <person name="Reyes-Chin-Wo S."/>
            <person name="Wang Z."/>
            <person name="Yang X."/>
            <person name="Kozik A."/>
            <person name="Arikit S."/>
            <person name="Song C."/>
            <person name="Xia L."/>
            <person name="Froenicke L."/>
            <person name="Lavelle D.O."/>
            <person name="Truco M.J."/>
            <person name="Xia R."/>
            <person name="Zhu S."/>
            <person name="Xu C."/>
            <person name="Xu H."/>
            <person name="Xu X."/>
            <person name="Cox K."/>
            <person name="Korf I."/>
            <person name="Meyers B.C."/>
            <person name="Michelmore R.W."/>
        </authorList>
    </citation>
    <scope>NUCLEOTIDE SEQUENCE [LARGE SCALE GENOMIC DNA]</scope>
    <source>
        <strain evidence="7">cv. Salinas</strain>
        <tissue evidence="6">Seedlings</tissue>
    </source>
</reference>
<dbReference type="Gene3D" id="1.50.10.130">
    <property type="entry name" value="Terpene synthase, N-terminal domain"/>
    <property type="match status" value="1"/>
</dbReference>
<evidence type="ECO:0000256" key="1">
    <source>
        <dbReference type="ARBA" id="ARBA00001946"/>
    </source>
</evidence>
<evidence type="ECO:0000259" key="5">
    <source>
        <dbReference type="Pfam" id="PF03936"/>
    </source>
</evidence>
<dbReference type="GO" id="GO:0000287">
    <property type="term" value="F:magnesium ion binding"/>
    <property type="evidence" value="ECO:0007669"/>
    <property type="project" value="InterPro"/>
</dbReference>
<evidence type="ECO:0000256" key="2">
    <source>
        <dbReference type="ARBA" id="ARBA00022723"/>
    </source>
</evidence>
<dbReference type="GO" id="GO:0016114">
    <property type="term" value="P:terpenoid biosynthetic process"/>
    <property type="evidence" value="ECO:0007669"/>
    <property type="project" value="InterPro"/>
</dbReference>
<dbReference type="Pfam" id="PF03936">
    <property type="entry name" value="Terpene_synth_C"/>
    <property type="match status" value="1"/>
</dbReference>
<evidence type="ECO:0000313" key="6">
    <source>
        <dbReference type="EMBL" id="KAJ0227671.1"/>
    </source>
</evidence>
<evidence type="ECO:0000256" key="4">
    <source>
        <dbReference type="ARBA" id="ARBA00023239"/>
    </source>
</evidence>
<dbReference type="SUPFAM" id="SSF48576">
    <property type="entry name" value="Terpenoid synthases"/>
    <property type="match status" value="1"/>
</dbReference>
<comment type="caution">
    <text evidence="6">The sequence shown here is derived from an EMBL/GenBank/DDBJ whole genome shotgun (WGS) entry which is preliminary data.</text>
</comment>
<name>A0A9R1WLM8_LACSA</name>
<keyword evidence="4" id="KW-0456">Lyase</keyword>
<dbReference type="FunFam" id="1.10.600.10:FF:000036">
    <property type="entry name" value="cis-abienol synthase, chloroplastic"/>
    <property type="match status" value="1"/>
</dbReference>
<dbReference type="SUPFAM" id="SSF48239">
    <property type="entry name" value="Terpenoid cyclases/Protein prenyltransferases"/>
    <property type="match status" value="1"/>
</dbReference>
<dbReference type="PANTHER" id="PTHR31739:SF25">
    <property type="entry name" value="(E,E)-GERANYLLINALOOL SYNTHASE"/>
    <property type="match status" value="1"/>
</dbReference>
<accession>A0A9R1WLM8</accession>
<dbReference type="AlphaFoldDB" id="A0A9R1WLM8"/>
<keyword evidence="3" id="KW-0460">Magnesium</keyword>
<protein>
    <recommendedName>
        <fullName evidence="5">Terpene synthase metal-binding domain-containing protein</fullName>
    </recommendedName>
</protein>
<proteinExistence type="predicted"/>
<dbReference type="InterPro" id="IPR008949">
    <property type="entry name" value="Isoprenoid_synthase_dom_sf"/>
</dbReference>
<dbReference type="GO" id="GO:0010333">
    <property type="term" value="F:terpene synthase activity"/>
    <property type="evidence" value="ECO:0007669"/>
    <property type="project" value="InterPro"/>
</dbReference>
<keyword evidence="2" id="KW-0479">Metal-binding</keyword>
<sequence>MGTFCWFLYDNEILDHLENNSIQFTSLLYNVYKATDLMFFEESEVDEASPLDMIEEELSIPWIARLDHLDHRMWIEQNNEGPLWVGKASFYRLSCIHNFKLMQLAVENYAFRQLIYQNELAELKRWSKKWGLTEMGFGREKTVYCYFSVAASTCLPHDSIIRMLVAKSAIVITVADDFFDMIGNLEELHILIDAIRRWDGKGLSGPSKVIFDVLDDLVRDTTETLVLQGNIDVIEDFRDLWRETFNSWLTETTWGKNGYIPSVNEYLEIGMISIATHILVLTSSCFLNSSLPQFKVKPQKYENITRSLMATTRLLNDIESYKKEQEEGKMNLVLLHLKENPDASMDDSISFVKTFLEGKRKELLKHVFTEDDSNFPKQWKSLHLSCFKAFQMLFNSSNLYDSDADLQLDIEKAIYIPPKRELPKYLKPQTTMHPFPQKRNLMITGEYFQTPARRFVHGFVGIKCHQLPTKSMRNVIYEVLSPPMFISCFI</sequence>
<dbReference type="InterPro" id="IPR050148">
    <property type="entry name" value="Terpene_synthase-like"/>
</dbReference>
<dbReference type="GO" id="GO:0016101">
    <property type="term" value="P:diterpenoid metabolic process"/>
    <property type="evidence" value="ECO:0007669"/>
    <property type="project" value="UniProtKB-ARBA"/>
</dbReference>
<dbReference type="PANTHER" id="PTHR31739">
    <property type="entry name" value="ENT-COPALYL DIPHOSPHATE SYNTHASE, CHLOROPLASTIC"/>
    <property type="match status" value="1"/>
</dbReference>
<dbReference type="InterPro" id="IPR008930">
    <property type="entry name" value="Terpenoid_cyclase/PrenylTrfase"/>
</dbReference>
<feature type="domain" description="Terpene synthase metal-binding" evidence="5">
    <location>
        <begin position="128"/>
        <end position="362"/>
    </location>
</feature>
<dbReference type="InterPro" id="IPR036965">
    <property type="entry name" value="Terpene_synth_N_sf"/>
</dbReference>
<dbReference type="Gene3D" id="1.10.600.10">
    <property type="entry name" value="Farnesyl Diphosphate Synthase"/>
    <property type="match status" value="1"/>
</dbReference>
<evidence type="ECO:0000256" key="3">
    <source>
        <dbReference type="ARBA" id="ARBA00022842"/>
    </source>
</evidence>
<evidence type="ECO:0000313" key="7">
    <source>
        <dbReference type="Proteomes" id="UP000235145"/>
    </source>
</evidence>
<dbReference type="Proteomes" id="UP000235145">
    <property type="component" value="Unassembled WGS sequence"/>
</dbReference>
<dbReference type="InterPro" id="IPR005630">
    <property type="entry name" value="Terpene_synthase_metal-bd"/>
</dbReference>
<organism evidence="6 7">
    <name type="scientific">Lactuca sativa</name>
    <name type="common">Garden lettuce</name>
    <dbReference type="NCBI Taxonomy" id="4236"/>
    <lineage>
        <taxon>Eukaryota</taxon>
        <taxon>Viridiplantae</taxon>
        <taxon>Streptophyta</taxon>
        <taxon>Embryophyta</taxon>
        <taxon>Tracheophyta</taxon>
        <taxon>Spermatophyta</taxon>
        <taxon>Magnoliopsida</taxon>
        <taxon>eudicotyledons</taxon>
        <taxon>Gunneridae</taxon>
        <taxon>Pentapetalae</taxon>
        <taxon>asterids</taxon>
        <taxon>campanulids</taxon>
        <taxon>Asterales</taxon>
        <taxon>Asteraceae</taxon>
        <taxon>Cichorioideae</taxon>
        <taxon>Cichorieae</taxon>
        <taxon>Lactucinae</taxon>
        <taxon>Lactuca</taxon>
    </lineage>
</organism>